<feature type="chain" id="PRO_5034852118" description="Carboxylic ester hydrolase" evidence="3">
    <location>
        <begin position="29"/>
        <end position="410"/>
    </location>
</feature>
<dbReference type="InterPro" id="IPR002018">
    <property type="entry name" value="CarbesteraseB"/>
</dbReference>
<dbReference type="Proteomes" id="UP000635477">
    <property type="component" value="Unassembled WGS sequence"/>
</dbReference>
<dbReference type="GO" id="GO:0016787">
    <property type="term" value="F:hydrolase activity"/>
    <property type="evidence" value="ECO:0007669"/>
    <property type="project" value="UniProtKB-KW"/>
</dbReference>
<dbReference type="PANTHER" id="PTHR11559">
    <property type="entry name" value="CARBOXYLESTERASE"/>
    <property type="match status" value="1"/>
</dbReference>
<dbReference type="SUPFAM" id="SSF53474">
    <property type="entry name" value="alpha/beta-Hydrolases"/>
    <property type="match status" value="1"/>
</dbReference>
<gene>
    <name evidence="5" type="ORF">FZEAL_8509</name>
</gene>
<evidence type="ECO:0000313" key="5">
    <source>
        <dbReference type="EMBL" id="KAF4974582.1"/>
    </source>
</evidence>
<name>A0A8H4UE72_9HYPO</name>
<evidence type="ECO:0000256" key="3">
    <source>
        <dbReference type="RuleBase" id="RU361235"/>
    </source>
</evidence>
<dbReference type="Pfam" id="PF00135">
    <property type="entry name" value="COesterase"/>
    <property type="match status" value="1"/>
</dbReference>
<comment type="caution">
    <text evidence="5">The sequence shown here is derived from an EMBL/GenBank/DDBJ whole genome shotgun (WGS) entry which is preliminary data.</text>
</comment>
<reference evidence="5" key="2">
    <citation type="submission" date="2020-05" db="EMBL/GenBank/DDBJ databases">
        <authorList>
            <person name="Kim H.-S."/>
            <person name="Proctor R.H."/>
            <person name="Brown D.W."/>
        </authorList>
    </citation>
    <scope>NUCLEOTIDE SEQUENCE</scope>
    <source>
        <strain evidence="5">NRRL 22465</strain>
    </source>
</reference>
<dbReference type="OrthoDB" id="408631at2759"/>
<evidence type="ECO:0000256" key="2">
    <source>
        <dbReference type="ARBA" id="ARBA00022801"/>
    </source>
</evidence>
<dbReference type="EMBL" id="JABEYC010000728">
    <property type="protein sequence ID" value="KAF4974582.1"/>
    <property type="molecule type" value="Genomic_DNA"/>
</dbReference>
<evidence type="ECO:0000256" key="1">
    <source>
        <dbReference type="ARBA" id="ARBA00005964"/>
    </source>
</evidence>
<dbReference type="EC" id="3.1.1.-" evidence="3"/>
<dbReference type="PROSITE" id="PS00122">
    <property type="entry name" value="CARBOXYLESTERASE_B_1"/>
    <property type="match status" value="1"/>
</dbReference>
<dbReference type="InterPro" id="IPR019826">
    <property type="entry name" value="Carboxylesterase_B_AS"/>
</dbReference>
<feature type="domain" description="Carboxylesterase type B" evidence="4">
    <location>
        <begin position="46"/>
        <end position="395"/>
    </location>
</feature>
<evidence type="ECO:0000313" key="6">
    <source>
        <dbReference type="Proteomes" id="UP000635477"/>
    </source>
</evidence>
<dbReference type="Gene3D" id="3.40.50.1820">
    <property type="entry name" value="alpha/beta hydrolase"/>
    <property type="match status" value="1"/>
</dbReference>
<feature type="signal peptide" evidence="3">
    <location>
        <begin position="1"/>
        <end position="28"/>
    </location>
</feature>
<accession>A0A8H4UE72</accession>
<dbReference type="InterPro" id="IPR029058">
    <property type="entry name" value="AB_hydrolase_fold"/>
</dbReference>
<organism evidence="5 6">
    <name type="scientific">Fusarium zealandicum</name>
    <dbReference type="NCBI Taxonomy" id="1053134"/>
    <lineage>
        <taxon>Eukaryota</taxon>
        <taxon>Fungi</taxon>
        <taxon>Dikarya</taxon>
        <taxon>Ascomycota</taxon>
        <taxon>Pezizomycotina</taxon>
        <taxon>Sordariomycetes</taxon>
        <taxon>Hypocreomycetidae</taxon>
        <taxon>Hypocreales</taxon>
        <taxon>Nectriaceae</taxon>
        <taxon>Fusarium</taxon>
        <taxon>Fusarium staphyleae species complex</taxon>
    </lineage>
</organism>
<protein>
    <recommendedName>
        <fullName evidence="3">Carboxylic ester hydrolase</fullName>
        <ecNumber evidence="3">3.1.1.-</ecNumber>
    </recommendedName>
</protein>
<keyword evidence="6" id="KW-1185">Reference proteome</keyword>
<comment type="similarity">
    <text evidence="1 3">Belongs to the type-B carboxylesterase/lipase family.</text>
</comment>
<sequence length="410" mass="44252">MPALYYKSPLSMLYVLCTLAALTEASRALPTAINTTSGRFAPYFSESEPRVASFLNIPYAETPTGPLRFEPPVAKAYKNDKVVRATTLPAGCIQYVAPNLRGTIADGPVTAAAFQRGEYSNTTEDCLRLSVFTPRMEFKEGAYSSHESLPVVIWIHGGGYSFGGTNVPFQLAPKWVQRSQKHMVVQVQYRLNLLGLPNAAALDIKGENLNLAFLDQRLAVEWVRDNIARFGGDPERITLWGESAGAYAADGYLFAWPGDPIVKGVIADSGNAVAMEGALSDPKDHKAFSLAASRLGCGNLSPPDELSCMRRVPEAKMKAYLQAEVGQGGAADDALVFGAIPDNVTVFADYTERIIKNFSKFPAKIPVLIGTNANEGAAVVPCDFEGSETATELPSNLARNTKVILDNYLS</sequence>
<evidence type="ECO:0000259" key="4">
    <source>
        <dbReference type="Pfam" id="PF00135"/>
    </source>
</evidence>
<keyword evidence="3" id="KW-0732">Signal</keyword>
<proteinExistence type="inferred from homology"/>
<reference evidence="5" key="1">
    <citation type="journal article" date="2020" name="BMC Genomics">
        <title>Correction to: Identification and distribution of gene clusters required for synthesis of sphingolipid metabolism inhibitors in diverse species of the filamentous fungus Fusarium.</title>
        <authorList>
            <person name="Kim H.S."/>
            <person name="Lohmar J.M."/>
            <person name="Busman M."/>
            <person name="Brown D.W."/>
            <person name="Naumann T.A."/>
            <person name="Divon H.H."/>
            <person name="Lysoe E."/>
            <person name="Uhlig S."/>
            <person name="Proctor R.H."/>
        </authorList>
    </citation>
    <scope>NUCLEOTIDE SEQUENCE</scope>
    <source>
        <strain evidence="5">NRRL 22465</strain>
    </source>
</reference>
<dbReference type="InterPro" id="IPR050309">
    <property type="entry name" value="Type-B_Carboxylest/Lipase"/>
</dbReference>
<dbReference type="AlphaFoldDB" id="A0A8H4UE72"/>
<keyword evidence="2 3" id="KW-0378">Hydrolase</keyword>